<dbReference type="EMBL" id="MHFR01000048">
    <property type="protein sequence ID" value="OGW96821.1"/>
    <property type="molecule type" value="Genomic_DNA"/>
</dbReference>
<keyword evidence="2" id="KW-1133">Transmembrane helix</keyword>
<dbReference type="InterPro" id="IPR025641">
    <property type="entry name" value="DUF4340"/>
</dbReference>
<evidence type="ECO:0000256" key="1">
    <source>
        <dbReference type="SAM" id="MobiDB-lite"/>
    </source>
</evidence>
<feature type="compositionally biased region" description="Basic and acidic residues" evidence="1">
    <location>
        <begin position="511"/>
        <end position="521"/>
    </location>
</feature>
<proteinExistence type="predicted"/>
<sequence length="528" mass="58321">MSKRQIFILLGILVVFGVAIFVKKLHKPVEYQTEAGSSLVIQFDENVVDRIVMKKIKQQDAKVEEAKTEVPTEKKAEVDTKTGDAAKTEKGKEAKSATPSAESEKPKEVVEQVELIKTDGQWKIPGKWDSKADAERIKRLFKSLSELKGEERGSSEDLYGDFGIKDEQALHVVLYSGSNEALHLLFGQKKAGFQDFFVRKTGSNSVYLASGSLLSDLGIYGEIKDAELKADSWLDLKLLGLKPESIKKIEIKEKGKGKDWREIGVNLPFEKDEAKIKDYFARVANLRATGVEDPGGLKEKVFGFEAPEVEAKITDMENKTITITVGAAKKESSSDSYLQVSGTPQVYTASRYALETFSVNEATLVKANPLGIDKANLESLVVHTASKEYVLSPKKDSWPKLDEYISKLASFSVSGTDASIATAVLPDWIEIKAEGGEPLKISCETLVKDAKDVLCKNEKKKLSFKISDVTYKDLFEDLTRLEKPKPETPAPTATEVKKEEVPAVAAAPVVKPEEPKADQKKAEKKKKK</sequence>
<name>A0A1G1KVA4_9BACT</name>
<feature type="compositionally biased region" description="Basic and acidic residues" evidence="1">
    <location>
        <begin position="62"/>
        <end position="95"/>
    </location>
</feature>
<feature type="domain" description="DUF4340" evidence="3">
    <location>
        <begin position="122"/>
        <end position="258"/>
    </location>
</feature>
<gene>
    <name evidence="4" type="ORF">A3G33_01660</name>
</gene>
<feature type="region of interest" description="Disordered" evidence="1">
    <location>
        <begin position="62"/>
        <end position="109"/>
    </location>
</feature>
<feature type="domain" description="DUF4340" evidence="3">
    <location>
        <begin position="271"/>
        <end position="415"/>
    </location>
</feature>
<feature type="transmembrane region" description="Helical" evidence="2">
    <location>
        <begin position="6"/>
        <end position="22"/>
    </location>
</feature>
<feature type="region of interest" description="Disordered" evidence="1">
    <location>
        <begin position="480"/>
        <end position="528"/>
    </location>
</feature>
<comment type="caution">
    <text evidence="4">The sequence shown here is derived from an EMBL/GenBank/DDBJ whole genome shotgun (WGS) entry which is preliminary data.</text>
</comment>
<dbReference type="Pfam" id="PF14238">
    <property type="entry name" value="DUF4340"/>
    <property type="match status" value="2"/>
</dbReference>
<dbReference type="Proteomes" id="UP000178187">
    <property type="component" value="Unassembled WGS sequence"/>
</dbReference>
<organism evidence="4 5">
    <name type="scientific">Candidatus Danuiimicrobium aquiferis</name>
    <dbReference type="NCBI Taxonomy" id="1801832"/>
    <lineage>
        <taxon>Bacteria</taxon>
        <taxon>Pseudomonadati</taxon>
        <taxon>Candidatus Omnitrophota</taxon>
        <taxon>Candidatus Danuiimicrobium</taxon>
    </lineage>
</organism>
<protein>
    <recommendedName>
        <fullName evidence="3">DUF4340 domain-containing protein</fullName>
    </recommendedName>
</protein>
<evidence type="ECO:0000313" key="4">
    <source>
        <dbReference type="EMBL" id="OGW96821.1"/>
    </source>
</evidence>
<evidence type="ECO:0000259" key="3">
    <source>
        <dbReference type="Pfam" id="PF14238"/>
    </source>
</evidence>
<evidence type="ECO:0000313" key="5">
    <source>
        <dbReference type="Proteomes" id="UP000178187"/>
    </source>
</evidence>
<accession>A0A1G1KVA4</accession>
<dbReference type="AlphaFoldDB" id="A0A1G1KVA4"/>
<reference evidence="4 5" key="1">
    <citation type="journal article" date="2016" name="Nat. Commun.">
        <title>Thousands of microbial genomes shed light on interconnected biogeochemical processes in an aquifer system.</title>
        <authorList>
            <person name="Anantharaman K."/>
            <person name="Brown C.T."/>
            <person name="Hug L.A."/>
            <person name="Sharon I."/>
            <person name="Castelle C.J."/>
            <person name="Probst A.J."/>
            <person name="Thomas B.C."/>
            <person name="Singh A."/>
            <person name="Wilkins M.J."/>
            <person name="Karaoz U."/>
            <person name="Brodie E.L."/>
            <person name="Williams K.H."/>
            <person name="Hubbard S.S."/>
            <person name="Banfield J.F."/>
        </authorList>
    </citation>
    <scope>NUCLEOTIDE SEQUENCE [LARGE SCALE GENOMIC DNA]</scope>
</reference>
<keyword evidence="2" id="KW-0812">Transmembrane</keyword>
<evidence type="ECO:0000256" key="2">
    <source>
        <dbReference type="SAM" id="Phobius"/>
    </source>
</evidence>
<keyword evidence="2" id="KW-0472">Membrane</keyword>